<proteinExistence type="evidence at transcript level"/>
<keyword evidence="3 8" id="KW-0812">Transmembrane</keyword>
<feature type="domain" description="Ferric oxidoreductase" evidence="9">
    <location>
        <begin position="2"/>
        <end position="77"/>
    </location>
</feature>
<dbReference type="Pfam" id="PF01794">
    <property type="entry name" value="Ferric_reduct"/>
    <property type="match status" value="1"/>
</dbReference>
<dbReference type="GO" id="GO:0015677">
    <property type="term" value="P:copper ion import"/>
    <property type="evidence" value="ECO:0007669"/>
    <property type="project" value="TreeGrafter"/>
</dbReference>
<reference evidence="10" key="1">
    <citation type="journal article" date="2008" name="Curr. Genet.">
        <title>Isolation of mycoparasitic-related transcripts by SSH during interaction of the mycoparasite Stachybotrys elegans with its host Rhizoctonia solani.</title>
        <authorList>
            <person name="Morissette D.C."/>
            <person name="Dauch A."/>
            <person name="Beech R."/>
            <person name="Masson L."/>
            <person name="Brousseau R."/>
            <person name="Jabaji-Hare S."/>
        </authorList>
    </citation>
    <scope>NUCLEOTIDE SEQUENCE</scope>
</reference>
<feature type="region of interest" description="Disordered" evidence="7">
    <location>
        <begin position="117"/>
        <end position="147"/>
    </location>
</feature>
<keyword evidence="6 8" id="KW-0472">Membrane</keyword>
<feature type="non-terminal residue" evidence="10">
    <location>
        <position position="1"/>
    </location>
</feature>
<organism evidence="10">
    <name type="scientific">Stachybotrys elegans</name>
    <dbReference type="NCBI Taxonomy" id="80388"/>
    <lineage>
        <taxon>Eukaryota</taxon>
        <taxon>Fungi</taxon>
        <taxon>Dikarya</taxon>
        <taxon>Ascomycota</taxon>
        <taxon>Pezizomycotina</taxon>
        <taxon>Sordariomycetes</taxon>
        <taxon>Hypocreomycetidae</taxon>
        <taxon>Hypocreales</taxon>
        <taxon>Stachybotryaceae</taxon>
        <taxon>Stachybotrys</taxon>
    </lineage>
</organism>
<dbReference type="InterPro" id="IPR039261">
    <property type="entry name" value="FNR_nucleotide-bd"/>
</dbReference>
<comment type="subcellular location">
    <subcellularLocation>
        <location evidence="1">Membrane</location>
        <topology evidence="1">Multi-pass membrane protein</topology>
    </subcellularLocation>
</comment>
<evidence type="ECO:0000256" key="6">
    <source>
        <dbReference type="ARBA" id="ARBA00023136"/>
    </source>
</evidence>
<evidence type="ECO:0000256" key="7">
    <source>
        <dbReference type="SAM" id="MobiDB-lite"/>
    </source>
</evidence>
<dbReference type="GO" id="GO:0006879">
    <property type="term" value="P:intracellular iron ion homeostasis"/>
    <property type="evidence" value="ECO:0007669"/>
    <property type="project" value="TreeGrafter"/>
</dbReference>
<keyword evidence="5" id="KW-0406">Ion transport</keyword>
<dbReference type="AlphaFoldDB" id="B1NQD7"/>
<dbReference type="GO" id="GO:0005886">
    <property type="term" value="C:plasma membrane"/>
    <property type="evidence" value="ECO:0007669"/>
    <property type="project" value="TreeGrafter"/>
</dbReference>
<dbReference type="InterPro" id="IPR013130">
    <property type="entry name" value="Fe3_Rdtase_TM_dom"/>
</dbReference>
<feature type="transmembrane region" description="Helical" evidence="8">
    <location>
        <begin position="23"/>
        <end position="44"/>
    </location>
</feature>
<dbReference type="GO" id="GO:0006826">
    <property type="term" value="P:iron ion transport"/>
    <property type="evidence" value="ECO:0007669"/>
    <property type="project" value="TreeGrafter"/>
</dbReference>
<evidence type="ECO:0000256" key="8">
    <source>
        <dbReference type="SAM" id="Phobius"/>
    </source>
</evidence>
<evidence type="ECO:0000313" key="10">
    <source>
        <dbReference type="EMBL" id="ABY87961.1"/>
    </source>
</evidence>
<evidence type="ECO:0000256" key="1">
    <source>
        <dbReference type="ARBA" id="ARBA00004141"/>
    </source>
</evidence>
<dbReference type="PANTHER" id="PTHR32361">
    <property type="entry name" value="FERRIC/CUPRIC REDUCTASE TRANSMEMBRANE COMPONENT"/>
    <property type="match status" value="1"/>
</dbReference>
<keyword evidence="2" id="KW-0813">Transport</keyword>
<sequence length="221" mass="24053">TKANPIATLTGYSHEKLIVWHNWVAWAMFVLALVHTFPFIVYNIQTGDIVMQWSMGGLWPTGVIALIAQAWLTFMSSRDEGVKQWCIEALGKMVSEQGYYEDGSSLNFRVQIHYTGGDSSDSGHDEEGKVEGGALKQSKSERNDGEVTEALEITSSTSRPDIHALTTEVVSIPGSSVGLVVCGPSSMAHDMGQSAALAQRNILAGRAAAREVWYHTESFSS</sequence>
<evidence type="ECO:0000259" key="9">
    <source>
        <dbReference type="Pfam" id="PF01794"/>
    </source>
</evidence>
<feature type="compositionally biased region" description="Basic and acidic residues" evidence="7">
    <location>
        <begin position="121"/>
        <end position="130"/>
    </location>
</feature>
<evidence type="ECO:0000256" key="4">
    <source>
        <dbReference type="ARBA" id="ARBA00022989"/>
    </source>
</evidence>
<evidence type="ECO:0000256" key="5">
    <source>
        <dbReference type="ARBA" id="ARBA00023065"/>
    </source>
</evidence>
<feature type="transmembrane region" description="Helical" evidence="8">
    <location>
        <begin position="56"/>
        <end position="74"/>
    </location>
</feature>
<keyword evidence="4 8" id="KW-1133">Transmembrane helix</keyword>
<accession>B1NQD7</accession>
<protein>
    <recommendedName>
        <fullName evidence="9">Ferric oxidoreductase domain-containing protein</fullName>
    </recommendedName>
</protein>
<dbReference type="Gene3D" id="3.40.50.80">
    <property type="entry name" value="Nucleotide-binding domain of ferredoxin-NADP reductase (FNR) module"/>
    <property type="match status" value="1"/>
</dbReference>
<evidence type="ECO:0000256" key="3">
    <source>
        <dbReference type="ARBA" id="ARBA00022692"/>
    </source>
</evidence>
<evidence type="ECO:0000256" key="2">
    <source>
        <dbReference type="ARBA" id="ARBA00022448"/>
    </source>
</evidence>
<dbReference type="EMBL" id="EU008755">
    <property type="protein sequence ID" value="ABY87961.1"/>
    <property type="molecule type" value="mRNA"/>
</dbReference>
<dbReference type="GO" id="GO:0000293">
    <property type="term" value="F:ferric-chelate reductase activity"/>
    <property type="evidence" value="ECO:0007669"/>
    <property type="project" value="TreeGrafter"/>
</dbReference>
<name>B1NQD7_9HYPO</name>
<dbReference type="InterPro" id="IPR051410">
    <property type="entry name" value="Ferric/Cupric_Reductase"/>
</dbReference>